<organism evidence="1 2">
    <name type="scientific">Exidia glandulosa HHB12029</name>
    <dbReference type="NCBI Taxonomy" id="1314781"/>
    <lineage>
        <taxon>Eukaryota</taxon>
        <taxon>Fungi</taxon>
        <taxon>Dikarya</taxon>
        <taxon>Basidiomycota</taxon>
        <taxon>Agaricomycotina</taxon>
        <taxon>Agaricomycetes</taxon>
        <taxon>Auriculariales</taxon>
        <taxon>Exidiaceae</taxon>
        <taxon>Exidia</taxon>
    </lineage>
</organism>
<dbReference type="AlphaFoldDB" id="A0A165N1Q2"/>
<sequence>MPVTLSNTLAMSPFRFCAECATSLPGHDPCPSDSKHCIIAIGAGDTATRTLLTRLFHYAKPIHDAVLQEVLGRVEELTRVKGVRALAVQIKEMKPDESVASCTGPQQIQHSIFDGARGVGTIPWTQTVIKPTSTVKHEDNDFLNADRFHALHGHPATSLSLRSRLSFFSRGSTS</sequence>
<keyword evidence="2" id="KW-1185">Reference proteome</keyword>
<proteinExistence type="predicted"/>
<name>A0A165N1Q2_EXIGL</name>
<gene>
    <name evidence="1" type="ORF">EXIGLDRAFT_761948</name>
</gene>
<dbReference type="EMBL" id="KV425903">
    <property type="protein sequence ID" value="KZW00085.1"/>
    <property type="molecule type" value="Genomic_DNA"/>
</dbReference>
<accession>A0A165N1Q2</accession>
<dbReference type="InParanoid" id="A0A165N1Q2"/>
<dbReference type="Proteomes" id="UP000077266">
    <property type="component" value="Unassembled WGS sequence"/>
</dbReference>
<evidence type="ECO:0000313" key="1">
    <source>
        <dbReference type="EMBL" id="KZW00085.1"/>
    </source>
</evidence>
<reference evidence="1 2" key="1">
    <citation type="journal article" date="2016" name="Mol. Biol. Evol.">
        <title>Comparative Genomics of Early-Diverging Mushroom-Forming Fungi Provides Insights into the Origins of Lignocellulose Decay Capabilities.</title>
        <authorList>
            <person name="Nagy L.G."/>
            <person name="Riley R."/>
            <person name="Tritt A."/>
            <person name="Adam C."/>
            <person name="Daum C."/>
            <person name="Floudas D."/>
            <person name="Sun H."/>
            <person name="Yadav J.S."/>
            <person name="Pangilinan J."/>
            <person name="Larsson K.H."/>
            <person name="Matsuura K."/>
            <person name="Barry K."/>
            <person name="Labutti K."/>
            <person name="Kuo R."/>
            <person name="Ohm R.A."/>
            <person name="Bhattacharya S.S."/>
            <person name="Shirouzu T."/>
            <person name="Yoshinaga Y."/>
            <person name="Martin F.M."/>
            <person name="Grigoriev I.V."/>
            <person name="Hibbett D.S."/>
        </authorList>
    </citation>
    <scope>NUCLEOTIDE SEQUENCE [LARGE SCALE GENOMIC DNA]</scope>
    <source>
        <strain evidence="1 2">HHB12029</strain>
    </source>
</reference>
<protein>
    <submittedName>
        <fullName evidence="1">Uncharacterized protein</fullName>
    </submittedName>
</protein>
<evidence type="ECO:0000313" key="2">
    <source>
        <dbReference type="Proteomes" id="UP000077266"/>
    </source>
</evidence>